<dbReference type="SUPFAM" id="SSF56014">
    <property type="entry name" value="Nitrite and sulphite reductase 4Fe-4S domain-like"/>
    <property type="match status" value="1"/>
</dbReference>
<keyword evidence="2" id="KW-0349">Heme</keyword>
<dbReference type="Gene3D" id="3.90.480.10">
    <property type="entry name" value="Sulfite Reductase Hemoprotein,Domain 2"/>
    <property type="match status" value="1"/>
</dbReference>
<gene>
    <name evidence="8" type="ORF">GII30_11675</name>
</gene>
<evidence type="ECO:0000256" key="6">
    <source>
        <dbReference type="ARBA" id="ARBA00023014"/>
    </source>
</evidence>
<dbReference type="SUPFAM" id="SSF55124">
    <property type="entry name" value="Nitrite/Sulfite reductase N-terminal domain-like"/>
    <property type="match status" value="2"/>
</dbReference>
<dbReference type="RefSeq" id="WP_005181905.1">
    <property type="nucleotide sequence ID" value="NZ_CP045804.1"/>
</dbReference>
<dbReference type="PANTHER" id="PTHR32439:SF9">
    <property type="entry name" value="BLR3264 PROTEIN"/>
    <property type="match status" value="1"/>
</dbReference>
<dbReference type="GO" id="GO:0016491">
    <property type="term" value="F:oxidoreductase activity"/>
    <property type="evidence" value="ECO:0007669"/>
    <property type="project" value="UniProtKB-KW"/>
</dbReference>
<evidence type="ECO:0000256" key="3">
    <source>
        <dbReference type="ARBA" id="ARBA00022723"/>
    </source>
</evidence>
<dbReference type="EMBL" id="CP045810">
    <property type="protein sequence ID" value="QHN39736.1"/>
    <property type="molecule type" value="Genomic_DNA"/>
</dbReference>
<dbReference type="InterPro" id="IPR045854">
    <property type="entry name" value="NO2/SO3_Rdtase_4Fe4S_sf"/>
</dbReference>
<dbReference type="InterPro" id="IPR005117">
    <property type="entry name" value="NiRdtase/SiRdtase_haem-b_fer"/>
</dbReference>
<protein>
    <submittedName>
        <fullName evidence="8">Precorrin-3B synthase</fullName>
    </submittedName>
</protein>
<evidence type="ECO:0000256" key="1">
    <source>
        <dbReference type="ARBA" id="ARBA00022485"/>
    </source>
</evidence>
<organism evidence="8">
    <name type="scientific">Gordonia amarae</name>
    <dbReference type="NCBI Taxonomy" id="36821"/>
    <lineage>
        <taxon>Bacteria</taxon>
        <taxon>Bacillati</taxon>
        <taxon>Actinomycetota</taxon>
        <taxon>Actinomycetes</taxon>
        <taxon>Mycobacteriales</taxon>
        <taxon>Gordoniaceae</taxon>
        <taxon>Gordonia</taxon>
    </lineage>
</organism>
<feature type="domain" description="Nitrite/Sulfite reductase ferredoxin-like" evidence="7">
    <location>
        <begin position="26"/>
        <end position="72"/>
    </location>
</feature>
<keyword evidence="4" id="KW-0560">Oxidoreductase</keyword>
<evidence type="ECO:0000256" key="2">
    <source>
        <dbReference type="ARBA" id="ARBA00022617"/>
    </source>
</evidence>
<accession>A0A857KK14</accession>
<keyword evidence="5" id="KW-0408">Iron</keyword>
<dbReference type="GO" id="GO:0051539">
    <property type="term" value="F:4 iron, 4 sulfur cluster binding"/>
    <property type="evidence" value="ECO:0007669"/>
    <property type="project" value="UniProtKB-KW"/>
</dbReference>
<name>A0A857KK14_9ACTN</name>
<dbReference type="InterPro" id="IPR036136">
    <property type="entry name" value="Nit/Sulf_reduc_fer-like_dom_sf"/>
</dbReference>
<keyword evidence="1" id="KW-0004">4Fe-4S</keyword>
<evidence type="ECO:0000256" key="4">
    <source>
        <dbReference type="ARBA" id="ARBA00023002"/>
    </source>
</evidence>
<evidence type="ECO:0000259" key="7">
    <source>
        <dbReference type="Pfam" id="PF03460"/>
    </source>
</evidence>
<keyword evidence="6" id="KW-0411">Iron-sulfur</keyword>
<evidence type="ECO:0000313" key="8">
    <source>
        <dbReference type="EMBL" id="QHN39736.1"/>
    </source>
</evidence>
<evidence type="ECO:0000256" key="5">
    <source>
        <dbReference type="ARBA" id="ARBA00023004"/>
    </source>
</evidence>
<keyword evidence="3" id="KW-0479">Metal-binding</keyword>
<sequence>MTESHRDRTDRCPGVFTTHAAADGALARIRLPGGSITAAQLEALAEGAAGFGDGFLEITARGNLQIRGIADTDGLGALIVDAGLAPTSTHDRARNIEVSSLTGRIGGLADLRQVVTALDDLLRADEVFAGLSGRFLFGLDDGRGDVLARNPDVTAIARSAMVADVLLGELTLGSTPIDGLATAMASIARDMVQVAPTAWRVGDLTGVEHEAIVTAARGRLDTAIGEPETPPASAPSPIVGWFDQDDRAVLLGGVVELARLPARLAQFLAAVGKPIIFTPEREILLCDLDEAVAETVVRVLAPMGLIFDASSPWASVSCCVGAPGCGRAHAAVREDLLVRVEQGPVDEREHWSGCERGCGAPTEAHLRVEATPDGYRRTRTDA</sequence>
<dbReference type="AlphaFoldDB" id="A0A857KK14"/>
<dbReference type="GO" id="GO:0046872">
    <property type="term" value="F:metal ion binding"/>
    <property type="evidence" value="ECO:0007669"/>
    <property type="project" value="UniProtKB-KW"/>
</dbReference>
<dbReference type="Gene3D" id="3.30.413.10">
    <property type="entry name" value="Sulfite Reductase Hemoprotein, domain 1"/>
    <property type="match status" value="1"/>
</dbReference>
<reference evidence="8" key="1">
    <citation type="journal article" date="2021" name="Nat. Microbiol.">
        <title>Cocultivation of an ultrasmall environmental parasitic bacterium with lytic ability against bacteria associated with wastewater foams.</title>
        <authorList>
            <person name="Batinovic S."/>
            <person name="Rose J.J.A."/>
            <person name="Ratcliffe J."/>
            <person name="Seviour R.J."/>
            <person name="Petrovski S."/>
        </authorList>
    </citation>
    <scope>NUCLEOTIDE SEQUENCE</scope>
    <source>
        <strain evidence="8">CON44</strain>
    </source>
</reference>
<dbReference type="InterPro" id="IPR051329">
    <property type="entry name" value="NIR_SIR_4Fe-4S"/>
</dbReference>
<dbReference type="Pfam" id="PF03460">
    <property type="entry name" value="NIR_SIR_ferr"/>
    <property type="match status" value="1"/>
</dbReference>
<proteinExistence type="predicted"/>
<dbReference type="PANTHER" id="PTHR32439">
    <property type="entry name" value="FERREDOXIN--NITRITE REDUCTASE, CHLOROPLASTIC"/>
    <property type="match status" value="1"/>
</dbReference>